<organism evidence="1 2">
    <name type="scientific">Ancylostoma caninum</name>
    <name type="common">Dog hookworm</name>
    <dbReference type="NCBI Taxonomy" id="29170"/>
    <lineage>
        <taxon>Eukaryota</taxon>
        <taxon>Metazoa</taxon>
        <taxon>Ecdysozoa</taxon>
        <taxon>Nematoda</taxon>
        <taxon>Chromadorea</taxon>
        <taxon>Rhabditida</taxon>
        <taxon>Rhabditina</taxon>
        <taxon>Rhabditomorpha</taxon>
        <taxon>Strongyloidea</taxon>
        <taxon>Ancylostomatidae</taxon>
        <taxon>Ancylostomatinae</taxon>
        <taxon>Ancylostoma</taxon>
    </lineage>
</organism>
<proteinExistence type="predicted"/>
<dbReference type="AlphaFoldDB" id="A0A368G4H0"/>
<evidence type="ECO:0000313" key="1">
    <source>
        <dbReference type="EMBL" id="RCN39344.1"/>
    </source>
</evidence>
<reference evidence="1 2" key="1">
    <citation type="submission" date="2014-10" db="EMBL/GenBank/DDBJ databases">
        <title>Draft genome of the hookworm Ancylostoma caninum.</title>
        <authorList>
            <person name="Mitreva M."/>
        </authorList>
    </citation>
    <scope>NUCLEOTIDE SEQUENCE [LARGE SCALE GENOMIC DNA]</scope>
    <source>
        <strain evidence="1 2">Baltimore</strain>
    </source>
</reference>
<dbReference type="EMBL" id="JOJR01000344">
    <property type="protein sequence ID" value="RCN39344.1"/>
    <property type="molecule type" value="Genomic_DNA"/>
</dbReference>
<comment type="caution">
    <text evidence="1">The sequence shown here is derived from an EMBL/GenBank/DDBJ whole genome shotgun (WGS) entry which is preliminary data.</text>
</comment>
<keyword evidence="2" id="KW-1185">Reference proteome</keyword>
<evidence type="ECO:0000313" key="2">
    <source>
        <dbReference type="Proteomes" id="UP000252519"/>
    </source>
</evidence>
<sequence>MFLYPLRPPLPSLALESALSTTTIHSCTGANSHLIRSITDDLAPYYPATNFTTQGFSTAPEEKLSLSTCSEDDLDM</sequence>
<dbReference type="OrthoDB" id="5848009at2759"/>
<gene>
    <name evidence="1" type="ORF">ANCCAN_14746</name>
</gene>
<dbReference type="Proteomes" id="UP000252519">
    <property type="component" value="Unassembled WGS sequence"/>
</dbReference>
<name>A0A368G4H0_ANCCA</name>
<protein>
    <submittedName>
        <fullName evidence="1">Uncharacterized protein</fullName>
    </submittedName>
</protein>
<accession>A0A368G4H0</accession>